<sequence>MLMKASRLMGNGLHDFVCTAMRRSNRTARWGLLVALCGCSSSEPTTTATSFPGAADWQTTEQLVRVSAPANATSTASPIAESAASVAIQQLPKGTVGTQTCAACHPSQYESYLESSHARSAREIANSTLQAEAEWKHPQSGRIYEVNGTSSTMTHRETVPGTNTLVRWMQEADLTYEFGSGTTAHTYLFRDGAFVCESPLTWYAKTCDWDLSPGYEPRSPIMFSRVVTTGCVYCHVGSIDVVNQNPNQFIVREPAIGCERCHGAGATHAKKHQSLDQNAAIVDDIVNPARLARRESEAVCSQCHLQGALFVTAAGKDVWDFRPGDRLSDTRTDFKVANQGDGLRIVGHTEQLHASRCYQNSATLTCIDCHDPHRHNQGDVQRDRYRDACLQCHGDANCGIDQIQRQRTNANDCSDCHMPKGETNVTHAALHHHTIGVHRQSYQRIQQTPPENAHFASNLGDGDGGSAVYPITPDRQLSAAEQDRRWALAVHHLVFNDRHDDAILQELARAKRVLLDLHRGGLDDREVRAALAKDYLDAGMLEPAKQLATMIVENEPSASDAKISAIDVLAQIAFRQQDNATAMQWYQELTKYRRVAGDHYLLGVCQINAEQLDEAIASLRQALRIAPNLVVAHEQIAVLLDYQGESDQAAAHRIAVRDLRAATP</sequence>
<dbReference type="Gene3D" id="1.10.1130.10">
    <property type="entry name" value="Flavocytochrome C3, Chain A"/>
    <property type="match status" value="1"/>
</dbReference>
<dbReference type="InterPro" id="IPR019734">
    <property type="entry name" value="TPR_rpt"/>
</dbReference>
<evidence type="ECO:0000313" key="5">
    <source>
        <dbReference type="EMBL" id="GAA5510312.1"/>
    </source>
</evidence>
<dbReference type="PANTHER" id="PTHR35038">
    <property type="entry name" value="DISSIMILATORY SULFITE REDUCTASE SIRA"/>
    <property type="match status" value="1"/>
</dbReference>
<proteinExistence type="predicted"/>
<comment type="caution">
    <text evidence="5">The sequence shown here is derived from an EMBL/GenBank/DDBJ whole genome shotgun (WGS) entry which is preliminary data.</text>
</comment>
<dbReference type="SUPFAM" id="SSF48452">
    <property type="entry name" value="TPR-like"/>
    <property type="match status" value="1"/>
</dbReference>
<dbReference type="Pfam" id="PF13435">
    <property type="entry name" value="Cytochrome_C554"/>
    <property type="match status" value="1"/>
</dbReference>
<dbReference type="Proteomes" id="UP001416858">
    <property type="component" value="Unassembled WGS sequence"/>
</dbReference>
<reference evidence="5 6" key="1">
    <citation type="submission" date="2024-02" db="EMBL/GenBank/DDBJ databases">
        <title>Rhodopirellula caenicola NBRC 110016.</title>
        <authorList>
            <person name="Ichikawa N."/>
            <person name="Katano-Makiyama Y."/>
            <person name="Hidaka K."/>
        </authorList>
    </citation>
    <scope>NUCLEOTIDE SEQUENCE [LARGE SCALE GENOMIC DNA]</scope>
    <source>
        <strain evidence="5 6">NBRC 110016</strain>
    </source>
</reference>
<evidence type="ECO:0000259" key="4">
    <source>
        <dbReference type="Pfam" id="PF13435"/>
    </source>
</evidence>
<dbReference type="InterPro" id="IPR010177">
    <property type="entry name" value="Paired_CXXCH_1"/>
</dbReference>
<protein>
    <submittedName>
        <fullName evidence="5">Dissimilatory sulfite reductase</fullName>
    </submittedName>
</protein>
<dbReference type="SUPFAM" id="SSF48695">
    <property type="entry name" value="Multiheme cytochromes"/>
    <property type="match status" value="1"/>
</dbReference>
<evidence type="ECO:0000256" key="1">
    <source>
        <dbReference type="ARBA" id="ARBA00022729"/>
    </source>
</evidence>
<gene>
    <name evidence="5" type="ORF">Rcae01_05820</name>
</gene>
<dbReference type="InterPro" id="IPR023155">
    <property type="entry name" value="Cyt_c-552/4"/>
</dbReference>
<evidence type="ECO:0000256" key="2">
    <source>
        <dbReference type="PROSITE-ProRule" id="PRU00339"/>
    </source>
</evidence>
<dbReference type="Gene3D" id="1.25.40.10">
    <property type="entry name" value="Tetratricopeptide repeat domain"/>
    <property type="match status" value="1"/>
</dbReference>
<keyword evidence="1" id="KW-0732">Signal</keyword>
<dbReference type="Pfam" id="PF09699">
    <property type="entry name" value="Paired_CXXCH_1"/>
    <property type="match status" value="1"/>
</dbReference>
<accession>A0ABP9VYV5</accession>
<dbReference type="EMBL" id="BAABRO010000021">
    <property type="protein sequence ID" value="GAA5510312.1"/>
    <property type="molecule type" value="Genomic_DNA"/>
</dbReference>
<keyword evidence="2" id="KW-0802">TPR repeat</keyword>
<dbReference type="SMART" id="SM00028">
    <property type="entry name" value="TPR"/>
    <property type="match status" value="1"/>
</dbReference>
<evidence type="ECO:0000259" key="3">
    <source>
        <dbReference type="Pfam" id="PF09699"/>
    </source>
</evidence>
<dbReference type="PROSITE" id="PS50005">
    <property type="entry name" value="TPR"/>
    <property type="match status" value="1"/>
</dbReference>
<dbReference type="InterPro" id="IPR036280">
    <property type="entry name" value="Multihaem_cyt_sf"/>
</dbReference>
<dbReference type="InterPro" id="IPR011990">
    <property type="entry name" value="TPR-like_helical_dom_sf"/>
</dbReference>
<dbReference type="Pfam" id="PF13181">
    <property type="entry name" value="TPR_8"/>
    <property type="match status" value="1"/>
</dbReference>
<keyword evidence="6" id="KW-1185">Reference proteome</keyword>
<name>A0ABP9VYV5_9BACT</name>
<dbReference type="InterPro" id="IPR051829">
    <property type="entry name" value="Multiheme_Cytochr_ET"/>
</dbReference>
<evidence type="ECO:0000313" key="6">
    <source>
        <dbReference type="Proteomes" id="UP001416858"/>
    </source>
</evidence>
<feature type="repeat" description="TPR" evidence="2">
    <location>
        <begin position="596"/>
        <end position="629"/>
    </location>
</feature>
<feature type="domain" description="Doubled CXXCH motif" evidence="3">
    <location>
        <begin position="365"/>
        <end position="396"/>
    </location>
</feature>
<organism evidence="5 6">
    <name type="scientific">Novipirellula caenicola</name>
    <dbReference type="NCBI Taxonomy" id="1536901"/>
    <lineage>
        <taxon>Bacteria</taxon>
        <taxon>Pseudomonadati</taxon>
        <taxon>Planctomycetota</taxon>
        <taxon>Planctomycetia</taxon>
        <taxon>Pirellulales</taxon>
        <taxon>Pirellulaceae</taxon>
        <taxon>Novipirellula</taxon>
    </lineage>
</organism>
<dbReference type="PANTHER" id="PTHR35038:SF8">
    <property type="entry name" value="C-TYPE POLYHEME CYTOCHROME OMCC"/>
    <property type="match status" value="1"/>
</dbReference>
<feature type="domain" description="Cytochrome c-552/4" evidence="4">
    <location>
        <begin position="100"/>
        <end position="129"/>
    </location>
</feature>